<evidence type="ECO:0000259" key="1">
    <source>
        <dbReference type="Pfam" id="PF03551"/>
    </source>
</evidence>
<dbReference type="EMBL" id="LNGE01000003">
    <property type="protein sequence ID" value="KYC46179.1"/>
    <property type="molecule type" value="Genomic_DNA"/>
</dbReference>
<sequence>MTIIHPHKGIHFFRIPDTFVLWLFSKKELCGYDIIKEFENRSKGNWKPSPALIYPLLLFFTTEGLIEETSKGTRGKKFYKITQKGNKKLNERMEELKKDLLYYEDFLKEVFEVKN</sequence>
<evidence type="ECO:0000313" key="5">
    <source>
        <dbReference type="Proteomes" id="UP000091929"/>
    </source>
</evidence>
<dbReference type="SUPFAM" id="SSF46785">
    <property type="entry name" value="Winged helix' DNA-binding domain"/>
    <property type="match status" value="1"/>
</dbReference>
<dbReference type="Proteomes" id="UP000091929">
    <property type="component" value="Unassembled WGS sequence"/>
</dbReference>
<dbReference type="InterPro" id="IPR036390">
    <property type="entry name" value="WH_DNA-bd_sf"/>
</dbReference>
<evidence type="ECO:0000313" key="6">
    <source>
        <dbReference type="Proteomes" id="UP000092401"/>
    </source>
</evidence>
<organism evidence="4 7">
    <name type="scientific">Candidatus Methanofastidiosum methylothiophilum</name>
    <dbReference type="NCBI Taxonomy" id="1705564"/>
    <lineage>
        <taxon>Archaea</taxon>
        <taxon>Methanobacteriati</taxon>
        <taxon>Methanobacteriota</taxon>
        <taxon>Stenosarchaea group</taxon>
        <taxon>Candidatus Methanofastidiosia</taxon>
        <taxon>Candidatus Methanofastidiosales</taxon>
        <taxon>Candidatus Methanofastidiosaceae</taxon>
        <taxon>Candidatus Methanofastidiosum</taxon>
    </lineage>
</organism>
<evidence type="ECO:0000313" key="3">
    <source>
        <dbReference type="EMBL" id="KYC48435.1"/>
    </source>
</evidence>
<gene>
    <name evidence="2" type="ORF">APG10_00182</name>
    <name evidence="3" type="ORF">APG11_00348</name>
    <name evidence="4" type="ORF">APG12_00338</name>
</gene>
<evidence type="ECO:0000313" key="7">
    <source>
        <dbReference type="Proteomes" id="UP000092403"/>
    </source>
</evidence>
<proteinExistence type="predicted"/>
<dbReference type="Pfam" id="PF03551">
    <property type="entry name" value="PadR"/>
    <property type="match status" value="1"/>
</dbReference>
<evidence type="ECO:0000313" key="4">
    <source>
        <dbReference type="EMBL" id="KYC51053.1"/>
    </source>
</evidence>
<dbReference type="InterPro" id="IPR005149">
    <property type="entry name" value="Tscrpt_reg_PadR_N"/>
</dbReference>
<dbReference type="Proteomes" id="UP000092401">
    <property type="component" value="Unassembled WGS sequence"/>
</dbReference>
<accession>A0A150IMF4</accession>
<feature type="domain" description="Transcription regulator PadR N-terminal" evidence="1">
    <location>
        <begin position="20"/>
        <end position="90"/>
    </location>
</feature>
<name>A0A150J1C7_9EURY</name>
<dbReference type="EMBL" id="LNGF01000005">
    <property type="protein sequence ID" value="KYC48435.1"/>
    <property type="molecule type" value="Genomic_DNA"/>
</dbReference>
<accession>A0A150J1C7</accession>
<dbReference type="Proteomes" id="UP000092403">
    <property type="component" value="Unassembled WGS sequence"/>
</dbReference>
<dbReference type="PANTHER" id="PTHR43252">
    <property type="entry name" value="TRANSCRIPTIONAL REGULATOR YQJI"/>
    <property type="match status" value="1"/>
</dbReference>
<comment type="caution">
    <text evidence="4">The sequence shown here is derived from an EMBL/GenBank/DDBJ whole genome shotgun (WGS) entry which is preliminary data.</text>
</comment>
<dbReference type="PANTHER" id="PTHR43252:SF5">
    <property type="entry name" value="TRANSCRIPTIONAL REGULATOR, PADR-LIKE FAMILY"/>
    <property type="match status" value="1"/>
</dbReference>
<dbReference type="AlphaFoldDB" id="A0A150J1C7"/>
<evidence type="ECO:0000313" key="2">
    <source>
        <dbReference type="EMBL" id="KYC46179.1"/>
    </source>
</evidence>
<protein>
    <submittedName>
        <fullName evidence="4">Transcriptional regulator PadR-like family protein</fullName>
    </submittedName>
</protein>
<reference evidence="5 6" key="1">
    <citation type="journal article" date="2016" name="ISME J.">
        <title>Chasing the elusive Euryarchaeota class WSA2: genomes reveal a uniquely fastidious methyl-reducing methanogen.</title>
        <authorList>
            <person name="Nobu M.K."/>
            <person name="Narihiro T."/>
            <person name="Kuroda K."/>
            <person name="Mei R."/>
            <person name="Liu W.T."/>
        </authorList>
    </citation>
    <scope>NUCLEOTIDE SEQUENCE [LARGE SCALE GENOMIC DNA]</scope>
    <source>
        <strain evidence="2">B03fssc0709_Meth_Bin005</strain>
        <strain evidence="3">B15fssc0709_Meth_Bin003</strain>
        <strain evidence="4">BMIXfssc0709_Meth_Bin006</strain>
    </source>
</reference>
<dbReference type="EMBL" id="LNJC01000004">
    <property type="protein sequence ID" value="KYC51053.1"/>
    <property type="molecule type" value="Genomic_DNA"/>
</dbReference>
<dbReference type="InterPro" id="IPR036388">
    <property type="entry name" value="WH-like_DNA-bd_sf"/>
</dbReference>
<dbReference type="Gene3D" id="1.10.10.10">
    <property type="entry name" value="Winged helix-like DNA-binding domain superfamily/Winged helix DNA-binding domain"/>
    <property type="match status" value="1"/>
</dbReference>
<accession>A0A150IU86</accession>